<keyword evidence="1" id="KW-0812">Transmembrane</keyword>
<comment type="caution">
    <text evidence="2">The sequence shown here is derived from an EMBL/GenBank/DDBJ whole genome shotgun (WGS) entry which is preliminary data.</text>
</comment>
<organism evidence="2 3">
    <name type="scientific">Enterococcus termitis</name>
    <dbReference type="NCBI Taxonomy" id="332950"/>
    <lineage>
        <taxon>Bacteria</taxon>
        <taxon>Bacillati</taxon>
        <taxon>Bacillota</taxon>
        <taxon>Bacilli</taxon>
        <taxon>Lactobacillales</taxon>
        <taxon>Enterococcaceae</taxon>
        <taxon>Enterococcus</taxon>
    </lineage>
</organism>
<sequence>MAIIEVTVLETNAPRLTKTKYLYPEFELLSNELKENQFVVFLLSKNSKDIYKGKFIKIDQLSVHEDISSKIHDRMTNNQIKKRTGQRLLDQLDRSLEKVKGQVLTQTSFSPPIEEKASEVLEEIVPEKSNEKKVLKKKNINFFFPVNKKIVLVGICSSFMLVAFFVGVKFYFSSAQDREAVVVKNRFDDLLDKGNFIEACNEYPDKKKEIVSYLTEENLFSELKDFQKEYPTDVGAFELAFYEKKWDKVVESPLTDLSEDRQIMLAHAYIELGKLSEAEILNKKLKSDVIDRELSYSYKVKAIQAIQESNLSEAEEIQKKLKDSDLGELIDTAKLCREMIEHYKKEKDVENQKIWLNKLENLGKELLPNESGKENQ</sequence>
<keyword evidence="1" id="KW-1133">Transmembrane helix</keyword>
<proteinExistence type="predicted"/>
<dbReference type="Proteomes" id="UP000095094">
    <property type="component" value="Unassembled WGS sequence"/>
</dbReference>
<evidence type="ECO:0000313" key="2">
    <source>
        <dbReference type="EMBL" id="OEG18701.1"/>
    </source>
</evidence>
<evidence type="ECO:0000256" key="1">
    <source>
        <dbReference type="SAM" id="Phobius"/>
    </source>
</evidence>
<dbReference type="AlphaFoldDB" id="A0A1E5H192"/>
<dbReference type="EMBL" id="MIJY01000005">
    <property type="protein sequence ID" value="OEG18701.1"/>
    <property type="molecule type" value="Genomic_DNA"/>
</dbReference>
<protein>
    <submittedName>
        <fullName evidence="2">Uncharacterized protein</fullName>
    </submittedName>
</protein>
<feature type="transmembrane region" description="Helical" evidence="1">
    <location>
        <begin position="150"/>
        <end position="172"/>
    </location>
</feature>
<name>A0A1E5H192_9ENTE</name>
<evidence type="ECO:0000313" key="3">
    <source>
        <dbReference type="Proteomes" id="UP000095094"/>
    </source>
</evidence>
<reference evidence="3" key="1">
    <citation type="submission" date="2016-09" db="EMBL/GenBank/DDBJ databases">
        <authorList>
            <person name="Gulvik C.A."/>
        </authorList>
    </citation>
    <scope>NUCLEOTIDE SEQUENCE [LARGE SCALE GENOMIC DNA]</scope>
    <source>
        <strain evidence="3">LMG 8895</strain>
    </source>
</reference>
<keyword evidence="3" id="KW-1185">Reference proteome</keyword>
<gene>
    <name evidence="2" type="ORF">BCR25_16000</name>
</gene>
<keyword evidence="1" id="KW-0472">Membrane</keyword>
<accession>A0A1E5H192</accession>